<dbReference type="AlphaFoldDB" id="A0A2X1B4E5"/>
<feature type="region of interest" description="Disordered" evidence="1">
    <location>
        <begin position="103"/>
        <end position="136"/>
    </location>
</feature>
<protein>
    <submittedName>
        <fullName evidence="2">Uncharacterized protein</fullName>
    </submittedName>
</protein>
<evidence type="ECO:0000313" key="2">
    <source>
        <dbReference type="EMBL" id="SPU52123.1"/>
    </source>
</evidence>
<feature type="region of interest" description="Disordered" evidence="1">
    <location>
        <begin position="1"/>
        <end position="21"/>
    </location>
</feature>
<accession>A0A2X1B4E5</accession>
<evidence type="ECO:0000313" key="3">
    <source>
        <dbReference type="Proteomes" id="UP000251186"/>
    </source>
</evidence>
<sequence>MKRTPFKPGGGLSRSGDGFAKKPTLSAFEQQREAAKRAALNALKRARRSAEKAGVSLSEWEGEFIDSVSERVKTHGRAFADPEKGAPGQALSAMQGRKLKEITAKANGEAPKRRWGRGKTPRSNQPQDDAEILGDE</sequence>
<organism evidence="2 3">
    <name type="scientific">Brevundimonas vesicularis</name>
    <name type="common">Pseudomonas vesicularis</name>
    <dbReference type="NCBI Taxonomy" id="41276"/>
    <lineage>
        <taxon>Bacteria</taxon>
        <taxon>Pseudomonadati</taxon>
        <taxon>Pseudomonadota</taxon>
        <taxon>Alphaproteobacteria</taxon>
        <taxon>Caulobacterales</taxon>
        <taxon>Caulobacteraceae</taxon>
        <taxon>Brevundimonas</taxon>
    </lineage>
</organism>
<name>A0A2X1B4E5_BREVE</name>
<evidence type="ECO:0000256" key="1">
    <source>
        <dbReference type="SAM" id="MobiDB-lite"/>
    </source>
</evidence>
<proteinExistence type="predicted"/>
<dbReference type="Proteomes" id="UP000251186">
    <property type="component" value="Unassembled WGS sequence"/>
</dbReference>
<reference evidence="2 3" key="1">
    <citation type="submission" date="2018-06" db="EMBL/GenBank/DDBJ databases">
        <authorList>
            <consortium name="Pathogen Informatics"/>
            <person name="Doyle S."/>
        </authorList>
    </citation>
    <scope>NUCLEOTIDE SEQUENCE [LARGE SCALE GENOMIC DNA]</scope>
    <source>
        <strain evidence="2 3">NCTC11166</strain>
    </source>
</reference>
<dbReference type="EMBL" id="UAQP01000005">
    <property type="protein sequence ID" value="SPU52123.1"/>
    <property type="molecule type" value="Genomic_DNA"/>
</dbReference>
<gene>
    <name evidence="2" type="ORF">NCTC11166_00442</name>
</gene>